<feature type="compositionally biased region" description="Acidic residues" evidence="3">
    <location>
        <begin position="1155"/>
        <end position="1166"/>
    </location>
</feature>
<feature type="compositionally biased region" description="Acidic residues" evidence="3">
    <location>
        <begin position="1222"/>
        <end position="1231"/>
    </location>
</feature>
<feature type="region of interest" description="Disordered" evidence="3">
    <location>
        <begin position="1824"/>
        <end position="1863"/>
    </location>
</feature>
<feature type="compositionally biased region" description="Pro residues" evidence="3">
    <location>
        <begin position="249"/>
        <end position="258"/>
    </location>
</feature>
<feature type="coiled-coil region" evidence="2">
    <location>
        <begin position="314"/>
        <end position="355"/>
    </location>
</feature>
<keyword evidence="1" id="KW-0945">Host-virus interaction</keyword>
<dbReference type="OrthoDB" id="116474at2759"/>
<feature type="compositionally biased region" description="Pro residues" evidence="3">
    <location>
        <begin position="2456"/>
        <end position="2468"/>
    </location>
</feature>
<keyword evidence="5" id="KW-1185">Reference proteome</keyword>
<feature type="compositionally biased region" description="Basic and acidic residues" evidence="3">
    <location>
        <begin position="434"/>
        <end position="449"/>
    </location>
</feature>
<feature type="region of interest" description="Disordered" evidence="3">
    <location>
        <begin position="2013"/>
        <end position="2056"/>
    </location>
</feature>
<protein>
    <submittedName>
        <fullName evidence="4">Uncharacterized protein</fullName>
    </submittedName>
</protein>
<evidence type="ECO:0000256" key="2">
    <source>
        <dbReference type="SAM" id="Coils"/>
    </source>
</evidence>
<dbReference type="PANTHER" id="PTHR13037">
    <property type="entry name" value="FORMIN"/>
    <property type="match status" value="1"/>
</dbReference>
<comment type="caution">
    <text evidence="4">The sequence shown here is derived from an EMBL/GenBank/DDBJ whole genome shotgun (WGS) entry which is preliminary data.</text>
</comment>
<feature type="region of interest" description="Disordered" evidence="3">
    <location>
        <begin position="1259"/>
        <end position="1285"/>
    </location>
</feature>
<feature type="compositionally biased region" description="Low complexity" evidence="3">
    <location>
        <begin position="1180"/>
        <end position="1194"/>
    </location>
</feature>
<feature type="region of interest" description="Disordered" evidence="3">
    <location>
        <begin position="1389"/>
        <end position="1456"/>
    </location>
</feature>
<name>A0A1V9YUD4_ACHHY</name>
<feature type="region of interest" description="Disordered" evidence="3">
    <location>
        <begin position="584"/>
        <end position="642"/>
    </location>
</feature>
<organism evidence="4 5">
    <name type="scientific">Achlya hypogyna</name>
    <name type="common">Oomycete</name>
    <name type="synonym">Protoachlya hypogyna</name>
    <dbReference type="NCBI Taxonomy" id="1202772"/>
    <lineage>
        <taxon>Eukaryota</taxon>
        <taxon>Sar</taxon>
        <taxon>Stramenopiles</taxon>
        <taxon>Oomycota</taxon>
        <taxon>Saprolegniomycetes</taxon>
        <taxon>Saprolegniales</taxon>
        <taxon>Achlyaceae</taxon>
        <taxon>Achlya</taxon>
    </lineage>
</organism>
<feature type="region of interest" description="Disordered" evidence="3">
    <location>
        <begin position="700"/>
        <end position="737"/>
    </location>
</feature>
<feature type="region of interest" description="Disordered" evidence="3">
    <location>
        <begin position="409"/>
        <end position="458"/>
    </location>
</feature>
<feature type="compositionally biased region" description="Acidic residues" evidence="3">
    <location>
        <begin position="1684"/>
        <end position="1698"/>
    </location>
</feature>
<gene>
    <name evidence="4" type="ORF">ACHHYP_06287</name>
</gene>
<feature type="region of interest" description="Disordered" evidence="3">
    <location>
        <begin position="2451"/>
        <end position="2473"/>
    </location>
</feature>
<feature type="compositionally biased region" description="Acidic residues" evidence="3">
    <location>
        <begin position="1648"/>
        <end position="1657"/>
    </location>
</feature>
<feature type="compositionally biased region" description="Low complexity" evidence="3">
    <location>
        <begin position="1844"/>
        <end position="1856"/>
    </location>
</feature>
<feature type="compositionally biased region" description="Polar residues" evidence="3">
    <location>
        <begin position="599"/>
        <end position="612"/>
    </location>
</feature>
<feature type="compositionally biased region" description="Low complexity" evidence="3">
    <location>
        <begin position="238"/>
        <end position="248"/>
    </location>
</feature>
<feature type="compositionally biased region" description="Acidic residues" evidence="3">
    <location>
        <begin position="1539"/>
        <end position="1552"/>
    </location>
</feature>
<feature type="region of interest" description="Disordered" evidence="3">
    <location>
        <begin position="986"/>
        <end position="1244"/>
    </location>
</feature>
<feature type="region of interest" description="Disordered" evidence="3">
    <location>
        <begin position="905"/>
        <end position="936"/>
    </location>
</feature>
<reference evidence="4 5" key="1">
    <citation type="journal article" date="2014" name="Genome Biol. Evol.">
        <title>The secreted proteins of Achlya hypogyna and Thraustotheca clavata identify the ancestral oomycete secretome and reveal gene acquisitions by horizontal gene transfer.</title>
        <authorList>
            <person name="Misner I."/>
            <person name="Blouin N."/>
            <person name="Leonard G."/>
            <person name="Richards T.A."/>
            <person name="Lane C.E."/>
        </authorList>
    </citation>
    <scope>NUCLEOTIDE SEQUENCE [LARGE SCALE GENOMIC DNA]</scope>
    <source>
        <strain evidence="4 5">ATCC 48635</strain>
    </source>
</reference>
<feature type="region of interest" description="Disordered" evidence="3">
    <location>
        <begin position="218"/>
        <end position="313"/>
    </location>
</feature>
<feature type="compositionally biased region" description="Acidic residues" evidence="3">
    <location>
        <begin position="1828"/>
        <end position="1843"/>
    </location>
</feature>
<dbReference type="EMBL" id="JNBR01000819">
    <property type="protein sequence ID" value="OQR89444.1"/>
    <property type="molecule type" value="Genomic_DNA"/>
</dbReference>
<feature type="compositionally biased region" description="Acidic residues" evidence="3">
    <location>
        <begin position="1014"/>
        <end position="1060"/>
    </location>
</feature>
<feature type="compositionally biased region" description="Acidic residues" evidence="3">
    <location>
        <begin position="1609"/>
        <end position="1626"/>
    </location>
</feature>
<feature type="compositionally biased region" description="Acidic residues" evidence="3">
    <location>
        <begin position="1108"/>
        <end position="1118"/>
    </location>
</feature>
<evidence type="ECO:0000313" key="4">
    <source>
        <dbReference type="EMBL" id="OQR89444.1"/>
    </source>
</evidence>
<evidence type="ECO:0000313" key="5">
    <source>
        <dbReference type="Proteomes" id="UP000243579"/>
    </source>
</evidence>
<feature type="compositionally biased region" description="Acidic residues" evidence="3">
    <location>
        <begin position="1428"/>
        <end position="1438"/>
    </location>
</feature>
<dbReference type="Proteomes" id="UP000243579">
    <property type="component" value="Unassembled WGS sequence"/>
</dbReference>
<proteinExistence type="predicted"/>
<feature type="region of interest" description="Disordered" evidence="3">
    <location>
        <begin position="1968"/>
        <end position="1991"/>
    </location>
</feature>
<evidence type="ECO:0000256" key="1">
    <source>
        <dbReference type="ARBA" id="ARBA00022581"/>
    </source>
</evidence>
<keyword evidence="2" id="KW-0175">Coiled coil</keyword>
<feature type="region of interest" description="Disordered" evidence="3">
    <location>
        <begin position="1473"/>
        <end position="1502"/>
    </location>
</feature>
<feature type="region of interest" description="Disordered" evidence="3">
    <location>
        <begin position="24"/>
        <end position="45"/>
    </location>
</feature>
<dbReference type="STRING" id="1202772.A0A1V9YUD4"/>
<feature type="region of interest" description="Disordered" evidence="3">
    <location>
        <begin position="1516"/>
        <end position="1738"/>
    </location>
</feature>
<feature type="region of interest" description="Disordered" evidence="3">
    <location>
        <begin position="2389"/>
        <end position="2412"/>
    </location>
</feature>
<feature type="coiled-coil region" evidence="2">
    <location>
        <begin position="1865"/>
        <end position="1926"/>
    </location>
</feature>
<dbReference type="PANTHER" id="PTHR13037:SF24">
    <property type="entry name" value="POLYCOMB PROTEIN PCL-RELATED"/>
    <property type="match status" value="1"/>
</dbReference>
<sequence length="2600" mass="280074">MNNVQIRYGRPHAGLARISTAWDPPDESDVTESAPVHFDSARSPVRRASTSRATMLDMEEVTAAKIEANVVCRTGGGFVPTVVTMPKFPRPKARGPPPQLVISSPPLTPHATSAPKSRAALSIPDPPMASPPAAVLHALHQPPRRRPAAAIPRHARPVSPVVECVPQESREHVQRMEHERWQAAVRWLKEKHQADVQTKAKMADEAARRQSLHDMAKHVREQNRMRFTKPSMPPPKPATRTPTATAEPTLPPKKPPVPRLGKRRSKKREPVVAPESNQEKPLVPKARTRRQRPAKKETESAAETDDAGKEAVKARRAQARAYMAEQKKARQERRLRELRHQEELAQARLAKLQHVEAVRLQRLRDSVVFAKKTKSMEALVETQTPAEHALGFCPRSRAFWPVVDNYGSSEDGGDDVDDHHEHNNDTSHATADIIETHSEKEETDEHEHDESETEDDDALSLHKLHALKQLTDALSNRLSLLAQPVPAPATWQFPAEDFEACVATSLRVYAPAELPAAEPTPTFVAHRRLSLSSSSSSDEVIEVLRQPTLACIHRSFSSDRHFASEHDAAAEEIGFSSRRPSWRLLEEEDKPTPTLRLLRQQSFEDTGIVNNQDTSDGADDDHDNDSDKQAPAWATARSRETPRAMKLPARAYADTTLSDDSDGELDRLIAASRDAYSVVDLFAQELLRQQQEKTRIALEAPVAPLHHDGNSSGDAGDGCKDDDTSDSAVDFDTAGEDDNEAYLGRRLTRDPDVEALLLNAQRILSHETAPTTEPDPPQAFWDHLLQDGTAEPARRPRVAIVTEEEQAEQQRRLSPRALSRQLLAAVEFQEALHDAQLHLEALTHAHEASAAQADTLAWSDAVRVDVDELCEAHTLLQDTLTYQQAVHAHELEAQAREIFEERRRAQLDSAAQTDPAERQDAATEARSGQDAATMAVEARDGSTQYVLRMSVAVQSEASLVSSEAQTSPTSPATALSAVVRAEMDEPSVEYSQGFESPQKDMATGDCKERLDGDASMEGDAIEDNAFEDEGDGSIEEGSDVVDEDDGIEEEGDGFEEEDDAIGDKVGATIDESQVYSEAFEDSAPPQESVQDVSIEADVEAAKGASDASADDIADDYSEAFESSKKASVASSVVDDEAYSEGFESPKKGSVAGSVADEDHDVDDDVAYSEGFEPKEASTIASSGVVGAGSDASSEADLESPKASAAGSALSFESPKAASDADSVVDDVEYSEGFESPRKQSVVSSAYSDAAESTALKFEPQAAAASDPGDTWVPTGYTPQPAGNPDMDKRVATYLAALETRDPAKAQYIRHILVRKASEDKLLEIRHTRLAAPSLSAWQAHTEKLHLDSARLANTAKCFEDMACFPPESQEEIDILTAAFGGSTTLWPSTPALAPPDAPKTSLANVSGSYDGYGDEFEGASKSEVPEATSDDGYGDEFEGASKSEVPEAASDEEYPEDVAESLLADAMVDDNDNVEEEPDEMPSTSEAAPEANGAIDEASVAEDAMYSMDDFALQSDAASAAVDVGDEVEEVPAPRDEASAPDDEVALDEEAPVADVEGGYSEDAFEKSVEKSTMASNAYSEDDFEGGASIVDAAAESLPPDERVATNLPEDDGTGEDPPEEVDVSEEESHPAEIDEDPDEVLAPAVEATDEEAEMEVEGNTTADADYALDDFASGSEAPHPADVDADYDDEYGDDAFDSSDKPSEPSEAASNTSEQLRRALEALEQAPPRMVSPEEAEKYANRKAKALALLEAKQKAIDAGNKLAEMAAIDQLIAYSLQLNVQDEIQKHAPTFVPAAAVMASTPMLASEPAVMTASVSMQTPAAIDSEPNDYSDSFPEDDEEVASPLPLASAPAPSEETPLVSSLDEKEQLMLELKTALAAKQHEAMGIQELVAKEERKLLLQETIETLQAQLNQTNRLVVSEKDRLASLLEQAQDGAVAALPPVDAISDGGEFHANEPREDEALDASLDGSFSSDTAMPEPAPMPTVEEAPDVGAADDAFVDDDESVELSVIEGESLSDSDDADASFGSRDGVDNTPTDTATPLPEERVEPPTPALERILPTPVVLDDSFTSVEEDAAVPDVDLLASFDFVEAALPSTWLRETATQTVSALTMADMDYAEDAVGPGPEATSMVAMDYVEAALVPNGWRFDECDHVEAAWAVARISSDLLAGFEFVEDAAQLEEAASQEEAQEKDARLEDALREAAMIEDGGREAQGYNAVPDQSVLTPRVSEPALADDVSDDGVDVFDTMNYVEAALPPVHVATVVAGEDQTASGSEADPRSFLDSCDIVEAAVTPRCDLFAGFTIIETAEAPADHPHHPPRPPTLADFDYVEAAVAAVDMPVAPPAPPTYDAAFVDRLVSEFWADVQGDVWSTLATPILVPTASASTPAAELADEPSGREAAATENPPAVAPALPVIDSADDVEARVDCLVDDLFNDFLVDAVQSVAGRTAPQPSMPPRPATPPTKPVFKTDPMRDVTAYAAQYTNLTQSRQPVEWTAMDAAIVSNETVPTLPASALAARKRLLDDWRREQAAWRDRPRIALRPKSVKELVSDEGVGAAAVAARLVKHAMDVDARVVDAIYNDLLNDSFDAISRRHEL</sequence>
<accession>A0A1V9YUD4</accession>
<evidence type="ECO:0000256" key="3">
    <source>
        <dbReference type="SAM" id="MobiDB-lite"/>
    </source>
</evidence>